<feature type="transmembrane region" description="Helical" evidence="7">
    <location>
        <begin position="475"/>
        <end position="493"/>
    </location>
</feature>
<feature type="transmembrane region" description="Helical" evidence="7">
    <location>
        <begin position="451"/>
        <end position="468"/>
    </location>
</feature>
<dbReference type="Proteomes" id="UP000324767">
    <property type="component" value="Unassembled WGS sequence"/>
</dbReference>
<dbReference type="InterPro" id="IPR029026">
    <property type="entry name" value="tRNA_m1G_MTases_N"/>
</dbReference>
<accession>A0A5M8PUR1</accession>
<dbReference type="OrthoDB" id="9986881at2759"/>
<proteinExistence type="inferred from homology"/>
<comment type="caution">
    <text evidence="9">The sequence shown here is derived from an EMBL/GenBank/DDBJ whole genome shotgun (WGS) entry which is preliminary data.</text>
</comment>
<feature type="transmembrane region" description="Helical" evidence="7">
    <location>
        <begin position="412"/>
        <end position="431"/>
    </location>
</feature>
<organism evidence="9 10">
    <name type="scientific">Lasallia pustulata</name>
    <dbReference type="NCBI Taxonomy" id="136370"/>
    <lineage>
        <taxon>Eukaryota</taxon>
        <taxon>Fungi</taxon>
        <taxon>Dikarya</taxon>
        <taxon>Ascomycota</taxon>
        <taxon>Pezizomycotina</taxon>
        <taxon>Lecanoromycetes</taxon>
        <taxon>OSLEUM clade</taxon>
        <taxon>Umbilicariomycetidae</taxon>
        <taxon>Umbilicariales</taxon>
        <taxon>Umbilicariaceae</taxon>
        <taxon>Lasallia</taxon>
    </lineage>
</organism>
<evidence type="ECO:0000256" key="3">
    <source>
        <dbReference type="ARBA" id="ARBA00022692"/>
    </source>
</evidence>
<reference evidence="9 10" key="1">
    <citation type="submission" date="2019-09" db="EMBL/GenBank/DDBJ databases">
        <title>The hologenome of the rock-dwelling lichen Lasallia pustulata.</title>
        <authorList>
            <person name="Greshake Tzovaras B."/>
            <person name="Segers F."/>
            <person name="Bicker A."/>
            <person name="Dal Grande F."/>
            <person name="Otte J."/>
            <person name="Hankeln T."/>
            <person name="Schmitt I."/>
            <person name="Ebersberger I."/>
        </authorList>
    </citation>
    <scope>NUCLEOTIDE SEQUENCE [LARGE SCALE GENOMIC DNA]</scope>
    <source>
        <strain evidence="9">A1-1</strain>
    </source>
</reference>
<feature type="domain" description="Major facilitator superfamily (MFS) profile" evidence="8">
    <location>
        <begin position="412"/>
        <end position="842"/>
    </location>
</feature>
<name>A0A5M8PUR1_9LECA</name>
<dbReference type="CDD" id="cd17323">
    <property type="entry name" value="MFS_Tpo1_MDR_like"/>
    <property type="match status" value="1"/>
</dbReference>
<feature type="transmembrane region" description="Helical" evidence="7">
    <location>
        <begin position="539"/>
        <end position="560"/>
    </location>
</feature>
<evidence type="ECO:0000256" key="2">
    <source>
        <dbReference type="ARBA" id="ARBA00009841"/>
    </source>
</evidence>
<feature type="transmembrane region" description="Helical" evidence="7">
    <location>
        <begin position="505"/>
        <end position="527"/>
    </location>
</feature>
<evidence type="ECO:0000313" key="9">
    <source>
        <dbReference type="EMBL" id="KAA6412391.1"/>
    </source>
</evidence>
<evidence type="ECO:0000259" key="8">
    <source>
        <dbReference type="PROSITE" id="PS50850"/>
    </source>
</evidence>
<dbReference type="InterPro" id="IPR020846">
    <property type="entry name" value="MFS_dom"/>
</dbReference>
<dbReference type="PROSITE" id="PS50850">
    <property type="entry name" value="MFS"/>
    <property type="match status" value="1"/>
</dbReference>
<evidence type="ECO:0000256" key="1">
    <source>
        <dbReference type="ARBA" id="ARBA00004141"/>
    </source>
</evidence>
<feature type="transmembrane region" description="Helical" evidence="7">
    <location>
        <begin position="682"/>
        <end position="702"/>
    </location>
</feature>
<protein>
    <submittedName>
        <fullName evidence="9">Mfs multidrug</fullName>
    </submittedName>
</protein>
<dbReference type="Gene3D" id="1.20.1250.20">
    <property type="entry name" value="MFS general substrate transporter like domains"/>
    <property type="match status" value="1"/>
</dbReference>
<dbReference type="PANTHER" id="PTHR23502">
    <property type="entry name" value="MAJOR FACILITATOR SUPERFAMILY"/>
    <property type="match status" value="1"/>
</dbReference>
<dbReference type="FunFam" id="1.20.1250.20:FF:000011">
    <property type="entry name" value="MFS multidrug transporter, putative"/>
    <property type="match status" value="1"/>
</dbReference>
<dbReference type="AlphaFoldDB" id="A0A5M8PUR1"/>
<dbReference type="SUPFAM" id="SSF103473">
    <property type="entry name" value="MFS general substrate transporter"/>
    <property type="match status" value="1"/>
</dbReference>
<dbReference type="Gene3D" id="3.40.1280.10">
    <property type="match status" value="2"/>
</dbReference>
<feature type="region of interest" description="Disordered" evidence="6">
    <location>
        <begin position="71"/>
        <end position="91"/>
    </location>
</feature>
<evidence type="ECO:0000256" key="6">
    <source>
        <dbReference type="SAM" id="MobiDB-lite"/>
    </source>
</evidence>
<gene>
    <name evidence="9" type="ORF">FRX48_03381</name>
</gene>
<keyword evidence="3 7" id="KW-0812">Transmembrane</keyword>
<dbReference type="GO" id="GO:0022857">
    <property type="term" value="F:transmembrane transporter activity"/>
    <property type="evidence" value="ECO:0007669"/>
    <property type="project" value="InterPro"/>
</dbReference>
<evidence type="ECO:0000256" key="4">
    <source>
        <dbReference type="ARBA" id="ARBA00022989"/>
    </source>
</evidence>
<evidence type="ECO:0000313" key="10">
    <source>
        <dbReference type="Proteomes" id="UP000324767"/>
    </source>
</evidence>
<feature type="transmembrane region" description="Helical" evidence="7">
    <location>
        <begin position="787"/>
        <end position="810"/>
    </location>
</feature>
<feature type="transmembrane region" description="Helical" evidence="7">
    <location>
        <begin position="723"/>
        <end position="744"/>
    </location>
</feature>
<comment type="subcellular location">
    <subcellularLocation>
        <location evidence="1">Membrane</location>
        <topology evidence="1">Multi-pass membrane protein</topology>
    </subcellularLocation>
</comment>
<feature type="region of interest" description="Disordered" evidence="6">
    <location>
        <begin position="320"/>
        <end position="360"/>
    </location>
</feature>
<dbReference type="InterPro" id="IPR029028">
    <property type="entry name" value="Alpha/beta_knot_MTases"/>
</dbReference>
<feature type="transmembrane region" description="Helical" evidence="7">
    <location>
        <begin position="816"/>
        <end position="838"/>
    </location>
</feature>
<dbReference type="Pfam" id="PF02598">
    <property type="entry name" value="Methyltrn_RNA_3"/>
    <property type="match status" value="1"/>
</dbReference>
<dbReference type="InterPro" id="IPR036259">
    <property type="entry name" value="MFS_trans_sf"/>
</dbReference>
<dbReference type="SUPFAM" id="SSF75217">
    <property type="entry name" value="alpha/beta knot"/>
    <property type="match status" value="2"/>
</dbReference>
<sequence length="853" mass="93699">MATQVTNHTKFLMHLLTYLETPPHLRKHVFPIHPDLRTVGSLPSLDMPHHLRAYEWCQYREGVTIAANAQQASNGGAHLEEKGRKSKKRKTSLDTSLASILVDASFSHKITVPRSIPLNTRLTLKSPSASAPADPQSFEAIAEAVAPSTPREEACYYWGYIVRSTSSLSNIFTESPYDGGYDVTVGTSERGSPLSSLTSSTSAVPEFRHMLVDFGGVAGLEVAVKADVELASVGVAKPEELFDFWINLVEGQGSRTIRTEEAVWLASASFGTVTRLVDLFLADDVHGVAKAFYFIYGIVMLHPASGGQMSSSAFNIEDEIGDYPSPRAGNEDGTSDPEKAQTRRTKPARPPLVTGPSSRRVSRIQSITRKSSWAARFTHALSHVKSTKEFIVDFEGPDDPYHPRNWPFRKKVVTTLLYSFTTAGITLASSIYSPAINELSHEFHVGTEVTLLGLSLMMIGFSLGPLIWAPLSEIYGRKAVVLIPFFVSAIFAFETATAKDIQTVILTRFFAGLFGSAPVTNTGGVLGDIWHPTQRGTAMVGYTFGVMGGTMVGPVVGGAIIQSSLGWRWTEYITGIFQMAVLVLDVLILDESYPPRLLVYKARRLRITTGNWTLHARFEEWDVTLKEMMHKFGVRPFQMLLTPICFSLSIYVAFCYGLLYAALMAFPIAFQEGRGWNPLVGALPFLAILIGFMLGGGVNVANNRYYNRRFAANGDRPVPEARLPPMMLGSVFLAAGLFIFGWTAPEAQPWVAPCVGAAVLGLGFFTIFQSALNYLIDTFQRYSASAVAATTFLRSLFAAVLPLFICPMYHEMGVGWATSVFGFCAVAMMPVPFLFWWYGERIRGAGRFSANVR</sequence>
<dbReference type="InterPro" id="IPR011701">
    <property type="entry name" value="MFS"/>
</dbReference>
<dbReference type="InterPro" id="IPR003750">
    <property type="entry name" value="Put_MeTrfase-C9orf114-like"/>
</dbReference>
<dbReference type="GO" id="GO:0005886">
    <property type="term" value="C:plasma membrane"/>
    <property type="evidence" value="ECO:0007669"/>
    <property type="project" value="TreeGrafter"/>
</dbReference>
<dbReference type="EMBL" id="VXIT01000005">
    <property type="protein sequence ID" value="KAA6412391.1"/>
    <property type="molecule type" value="Genomic_DNA"/>
</dbReference>
<evidence type="ECO:0000256" key="7">
    <source>
        <dbReference type="SAM" id="Phobius"/>
    </source>
</evidence>
<keyword evidence="5 7" id="KW-0472">Membrane</keyword>
<feature type="transmembrane region" description="Helical" evidence="7">
    <location>
        <begin position="750"/>
        <end position="775"/>
    </location>
</feature>
<comment type="similarity">
    <text evidence="2">Belongs to the class IV-like SAM-binding methyltransferase superfamily.</text>
</comment>
<feature type="transmembrane region" description="Helical" evidence="7">
    <location>
        <begin position="572"/>
        <end position="589"/>
    </location>
</feature>
<feature type="transmembrane region" description="Helical" evidence="7">
    <location>
        <begin position="639"/>
        <end position="670"/>
    </location>
</feature>
<keyword evidence="4 7" id="KW-1133">Transmembrane helix</keyword>
<dbReference type="CDD" id="cd18086">
    <property type="entry name" value="HsC9orf114-like"/>
    <property type="match status" value="1"/>
</dbReference>
<evidence type="ECO:0000256" key="5">
    <source>
        <dbReference type="ARBA" id="ARBA00023136"/>
    </source>
</evidence>
<dbReference type="PANTHER" id="PTHR23502:SF59">
    <property type="entry name" value="MULTIDRUG TRANSPORTER, PUTATIVE (AFU_ORTHOLOGUE AFUA_1G10370)-RELATED"/>
    <property type="match status" value="1"/>
</dbReference>
<dbReference type="Pfam" id="PF07690">
    <property type="entry name" value="MFS_1"/>
    <property type="match status" value="1"/>
</dbReference>